<dbReference type="AlphaFoldDB" id="A0A239CPY8"/>
<keyword evidence="3" id="KW-1185">Reference proteome</keyword>
<accession>A0A239CPY8</accession>
<feature type="transmembrane region" description="Helical" evidence="1">
    <location>
        <begin position="35"/>
        <end position="56"/>
    </location>
</feature>
<feature type="transmembrane region" description="Helical" evidence="1">
    <location>
        <begin position="9"/>
        <end position="29"/>
    </location>
</feature>
<organism evidence="2 3">
    <name type="scientific">Actinomadura mexicana</name>
    <dbReference type="NCBI Taxonomy" id="134959"/>
    <lineage>
        <taxon>Bacteria</taxon>
        <taxon>Bacillati</taxon>
        <taxon>Actinomycetota</taxon>
        <taxon>Actinomycetes</taxon>
        <taxon>Streptosporangiales</taxon>
        <taxon>Thermomonosporaceae</taxon>
        <taxon>Actinomadura</taxon>
    </lineage>
</organism>
<gene>
    <name evidence="2" type="ORF">SAMN06265355_11350</name>
</gene>
<evidence type="ECO:0000256" key="1">
    <source>
        <dbReference type="SAM" id="Phobius"/>
    </source>
</evidence>
<feature type="transmembrane region" description="Helical" evidence="1">
    <location>
        <begin position="166"/>
        <end position="187"/>
    </location>
</feature>
<proteinExistence type="predicted"/>
<reference evidence="3" key="1">
    <citation type="submission" date="2017-06" db="EMBL/GenBank/DDBJ databases">
        <authorList>
            <person name="Varghese N."/>
            <person name="Submissions S."/>
        </authorList>
    </citation>
    <scope>NUCLEOTIDE SEQUENCE [LARGE SCALE GENOMIC DNA]</scope>
    <source>
        <strain evidence="3">DSM 44485</strain>
    </source>
</reference>
<keyword evidence="1" id="KW-0472">Membrane</keyword>
<evidence type="ECO:0008006" key="4">
    <source>
        <dbReference type="Google" id="ProtNLM"/>
    </source>
</evidence>
<evidence type="ECO:0000313" key="2">
    <source>
        <dbReference type="EMBL" id="SNS22200.1"/>
    </source>
</evidence>
<dbReference type="EMBL" id="FZNP01000013">
    <property type="protein sequence ID" value="SNS22200.1"/>
    <property type="molecule type" value="Genomic_DNA"/>
</dbReference>
<sequence>MVRPDFRTGLIVLVVMAVAAVSIVAAILIGDAPAVFALIVGGVFAVLIPLAIGTLLSARVTLTAHELVVQGLFGRKRWPRSRVAEVVRASITAPRGGAGVSLFVLDSQGALLVRVQGGLYSPEDLARLVDALGVPCSGPDRPVNASEFAETYPGLVSWVERHPYRLAFAASGVVCAAAMAVALVSLATAS</sequence>
<protein>
    <recommendedName>
        <fullName evidence="4">PH domain-containing protein</fullName>
    </recommendedName>
</protein>
<name>A0A239CPY8_9ACTN</name>
<evidence type="ECO:0000313" key="3">
    <source>
        <dbReference type="Proteomes" id="UP000198420"/>
    </source>
</evidence>
<dbReference type="Proteomes" id="UP000198420">
    <property type="component" value="Unassembled WGS sequence"/>
</dbReference>
<keyword evidence="1" id="KW-0812">Transmembrane</keyword>
<keyword evidence="1" id="KW-1133">Transmembrane helix</keyword>